<evidence type="ECO:0000256" key="1">
    <source>
        <dbReference type="SAM" id="Coils"/>
    </source>
</evidence>
<gene>
    <name evidence="2" type="ORF">L9F63_021109</name>
</gene>
<dbReference type="EMBL" id="JASPKZ010007396">
    <property type="protein sequence ID" value="KAJ9584551.1"/>
    <property type="molecule type" value="Genomic_DNA"/>
</dbReference>
<keyword evidence="3" id="KW-1185">Reference proteome</keyword>
<keyword evidence="1" id="KW-0175">Coiled coil</keyword>
<proteinExistence type="predicted"/>
<sequence>MREFNIPVQLTLNHVLDADISHFCTGTGEGTATDVDELRKNFRAVQEENNKLQAVITDVTEVNKQWQKYNNDRQLYVQYLLSTIQDQEEKINNVVEKRAGVLPTLAQEDELKVENSRLQEEVARLKEQLEQKDRQYREHVEVLQFQVKSHHDDWEAERNEKQQLQLQIKQLEKHVIELKMREQHCELCCGCEIDNKHLPKTYRTSVHLPCTSARLQKQECTDSKSDKKITRSKSCTMEDEQRYSCSVVHISPTASGSSISGDSVTIGFNSSGLASVTSFSEHPVVKSSSDTDANFKWSIARPPVSDDKIKVRSSSNSEVNVRKTSVPWKAKYFEEGIATQTKEDVICPGCGQIFPPNLQIEFLDHFEVCQKCEKKKFSKPKN</sequence>
<evidence type="ECO:0000313" key="2">
    <source>
        <dbReference type="EMBL" id="KAJ9584551.1"/>
    </source>
</evidence>
<reference evidence="2" key="2">
    <citation type="submission" date="2023-05" db="EMBL/GenBank/DDBJ databases">
        <authorList>
            <person name="Fouks B."/>
        </authorList>
    </citation>
    <scope>NUCLEOTIDE SEQUENCE</scope>
    <source>
        <strain evidence="2">Stay&amp;Tobe</strain>
        <tissue evidence="2">Testes</tissue>
    </source>
</reference>
<evidence type="ECO:0000313" key="3">
    <source>
        <dbReference type="Proteomes" id="UP001233999"/>
    </source>
</evidence>
<organism evidence="2 3">
    <name type="scientific">Diploptera punctata</name>
    <name type="common">Pacific beetle cockroach</name>
    <dbReference type="NCBI Taxonomy" id="6984"/>
    <lineage>
        <taxon>Eukaryota</taxon>
        <taxon>Metazoa</taxon>
        <taxon>Ecdysozoa</taxon>
        <taxon>Arthropoda</taxon>
        <taxon>Hexapoda</taxon>
        <taxon>Insecta</taxon>
        <taxon>Pterygota</taxon>
        <taxon>Neoptera</taxon>
        <taxon>Polyneoptera</taxon>
        <taxon>Dictyoptera</taxon>
        <taxon>Blattodea</taxon>
        <taxon>Blaberoidea</taxon>
        <taxon>Blaberidae</taxon>
        <taxon>Diplopterinae</taxon>
        <taxon>Diploptera</taxon>
    </lineage>
</organism>
<feature type="coiled-coil region" evidence="1">
    <location>
        <begin position="108"/>
        <end position="181"/>
    </location>
</feature>
<dbReference type="Gene3D" id="1.20.5.990">
    <property type="entry name" value="Nemo cc2-lz domain - 1d5 darpin complex"/>
    <property type="match status" value="1"/>
</dbReference>
<dbReference type="AlphaFoldDB" id="A0AAD7ZQ87"/>
<comment type="caution">
    <text evidence="2">The sequence shown here is derived from an EMBL/GenBank/DDBJ whole genome shotgun (WGS) entry which is preliminary data.</text>
</comment>
<name>A0AAD7ZQ87_DIPPU</name>
<dbReference type="Gene3D" id="1.20.5.1180">
    <property type="entry name" value="Geminin coiled-coil domain"/>
    <property type="match status" value="1"/>
</dbReference>
<dbReference type="Proteomes" id="UP001233999">
    <property type="component" value="Unassembled WGS sequence"/>
</dbReference>
<protein>
    <submittedName>
        <fullName evidence="2">Uncharacterized protein</fullName>
    </submittedName>
</protein>
<reference evidence="2" key="1">
    <citation type="journal article" date="2023" name="IScience">
        <title>Live-bearing cockroach genome reveals convergent evolutionary mechanisms linked to viviparity in insects and beyond.</title>
        <authorList>
            <person name="Fouks B."/>
            <person name="Harrison M.C."/>
            <person name="Mikhailova A.A."/>
            <person name="Marchal E."/>
            <person name="English S."/>
            <person name="Carruthers M."/>
            <person name="Jennings E.C."/>
            <person name="Chiamaka E.L."/>
            <person name="Frigard R.A."/>
            <person name="Pippel M."/>
            <person name="Attardo G.M."/>
            <person name="Benoit J.B."/>
            <person name="Bornberg-Bauer E."/>
            <person name="Tobe S.S."/>
        </authorList>
    </citation>
    <scope>NUCLEOTIDE SEQUENCE</scope>
    <source>
        <strain evidence="2">Stay&amp;Tobe</strain>
    </source>
</reference>
<accession>A0AAD7ZQ87</accession>